<dbReference type="PANTHER" id="PTHR16017">
    <property type="entry name" value="GASTRULATION DEFECTIVE PROTEIN 1-RELATED"/>
    <property type="match status" value="1"/>
</dbReference>
<sequence length="640" mass="69854">MEAPKIKSASSQQAQLEQLKRLQAQRSSEVTLQEEEEDEHDIVDGTPARAQEDAEPEEEREQAAIQDTTAGLRQMLSHEAVLKDHSKTISALDIDPSGNRVVSGSYDYEIKLWDFGGMNVSLRPFRSFESAGSYQIHDLAWSHTGKSFLVANGTSQPKIYDRDGVELMTFEKGDMYIRDLRNTAGHVAEISSIAWHPTNPDIFLTASGDSTLRIWDVNKRLKSKSVIVVKSKDRGARTKVTACAWSPPPSEPAGALDDDGQPKTASAPGGKLIFAAGLDGSLHYWNASGNFARPNGSIEGAHTKDVETTSIVAHPDGRKLFTRSLEGTVKCWDLRAFKKPLKVIDGLPALNAETNMCLSPDGRYLLTGTAGSKAAVVPGKESDPLVGGAEKGRLVMIDTESLEIAHSIDVSEGSVVRVAWHPRINQIFAGTSLGTIHVFYDPQLSQRGAVLSLGRAARKRAVEDVFMPQGVGQIVAPDTLPMYKEDLNRGPGKRRKEKDRMDGVKTFRPLPPMSGPGKGGRVGSAATAHVVAGLVRDNTREEDPRAALLAYDAAAKADPVYTAAWSKTQPKTLYSAPEPDPEPTDNCIERDLHFLPRHNAQAPRTVVPTGHPRAYTTLCTLARYIHAITWTRIHSFRRLG</sequence>
<dbReference type="InterPro" id="IPR036322">
    <property type="entry name" value="WD40_repeat_dom_sf"/>
</dbReference>
<dbReference type="FunCoup" id="G7DZ33">
    <property type="interactions" value="759"/>
</dbReference>
<accession>G7DZ33</accession>
<reference evidence="6 7" key="1">
    <citation type="journal article" date="2011" name="J. Gen. Appl. Microbiol.">
        <title>Draft genome sequencing of the enigmatic basidiomycete Mixia osmundae.</title>
        <authorList>
            <person name="Nishida H."/>
            <person name="Nagatsuka Y."/>
            <person name="Sugiyama J."/>
        </authorList>
    </citation>
    <scope>NUCLEOTIDE SEQUENCE [LARGE SCALE GENOMIC DNA]</scope>
    <source>
        <strain evidence="7">CBS 9802 / IAM 14324 / JCM 22182 / KY 12970</strain>
    </source>
</reference>
<dbReference type="SMART" id="SM00320">
    <property type="entry name" value="WD40"/>
    <property type="match status" value="6"/>
</dbReference>
<dbReference type="InterPro" id="IPR001680">
    <property type="entry name" value="WD40_rpt"/>
</dbReference>
<dbReference type="Gene3D" id="2.130.10.10">
    <property type="entry name" value="YVTN repeat-like/Quinoprotein amine dehydrogenase"/>
    <property type="match status" value="2"/>
</dbReference>
<feature type="repeat" description="WD" evidence="3">
    <location>
        <begin position="183"/>
        <end position="225"/>
    </location>
</feature>
<dbReference type="InterPro" id="IPR056602">
    <property type="entry name" value="Beta-prop_LRRK2"/>
</dbReference>
<feature type="region of interest" description="Disordered" evidence="4">
    <location>
        <begin position="245"/>
        <end position="265"/>
    </location>
</feature>
<dbReference type="CDD" id="cd00200">
    <property type="entry name" value="WD40"/>
    <property type="match status" value="1"/>
</dbReference>
<evidence type="ECO:0000256" key="1">
    <source>
        <dbReference type="ARBA" id="ARBA00022574"/>
    </source>
</evidence>
<dbReference type="PROSITE" id="PS50294">
    <property type="entry name" value="WD_REPEATS_REGION"/>
    <property type="match status" value="2"/>
</dbReference>
<dbReference type="AlphaFoldDB" id="G7DZ33"/>
<dbReference type="PANTHER" id="PTHR16017:SF0">
    <property type="entry name" value="WD REPEAT-CONTAINING PROTEIN 70"/>
    <property type="match status" value="1"/>
</dbReference>
<dbReference type="GO" id="GO:0035861">
    <property type="term" value="C:site of double-strand break"/>
    <property type="evidence" value="ECO:0007669"/>
    <property type="project" value="TreeGrafter"/>
</dbReference>
<name>G7DZ33_MIXOS</name>
<dbReference type="OrthoDB" id="10264376at2759"/>
<keyword evidence="2" id="KW-0677">Repeat</keyword>
<dbReference type="Pfam" id="PF00400">
    <property type="entry name" value="WD40"/>
    <property type="match status" value="3"/>
</dbReference>
<feature type="compositionally biased region" description="Acidic residues" evidence="4">
    <location>
        <begin position="32"/>
        <end position="41"/>
    </location>
</feature>
<dbReference type="Pfam" id="PF23748">
    <property type="entry name" value="Beta-prop_LRRK2"/>
    <property type="match status" value="1"/>
</dbReference>
<keyword evidence="1 3" id="KW-0853">WD repeat</keyword>
<dbReference type="SUPFAM" id="SSF50978">
    <property type="entry name" value="WD40 repeat-like"/>
    <property type="match status" value="1"/>
</dbReference>
<dbReference type="InterPro" id="IPR051858">
    <property type="entry name" value="WD_repeat_GAD-1"/>
</dbReference>
<evidence type="ECO:0000256" key="3">
    <source>
        <dbReference type="PROSITE-ProRule" id="PRU00221"/>
    </source>
</evidence>
<comment type="caution">
    <text evidence="6">The sequence shown here is derived from an EMBL/GenBank/DDBJ whole genome shotgun (WGS) entry which is preliminary data.</text>
</comment>
<gene>
    <name evidence="6" type="primary">Mo02500</name>
    <name evidence="6" type="ORF">E5Q_02500</name>
</gene>
<feature type="region of interest" description="Disordered" evidence="4">
    <location>
        <begin position="482"/>
        <end position="523"/>
    </location>
</feature>
<dbReference type="PROSITE" id="PS50082">
    <property type="entry name" value="WD_REPEATS_2"/>
    <property type="match status" value="2"/>
</dbReference>
<evidence type="ECO:0000313" key="7">
    <source>
        <dbReference type="Proteomes" id="UP000009131"/>
    </source>
</evidence>
<dbReference type="InterPro" id="IPR020472">
    <property type="entry name" value="WD40_PAC1"/>
</dbReference>
<reference evidence="6 7" key="2">
    <citation type="journal article" date="2012" name="Open Biol.">
        <title>Characteristics of nucleosomes and linker DNA regions on the genome of the basidiomycete Mixia osmundae revealed by mono- and dinucleosome mapping.</title>
        <authorList>
            <person name="Nishida H."/>
            <person name="Kondo S."/>
            <person name="Matsumoto T."/>
            <person name="Suzuki Y."/>
            <person name="Yoshikawa H."/>
            <person name="Taylor T.D."/>
            <person name="Sugiyama J."/>
        </authorList>
    </citation>
    <scope>NUCLEOTIDE SEQUENCE [LARGE SCALE GENOMIC DNA]</scope>
    <source>
        <strain evidence="7">CBS 9802 / IAM 14324 / JCM 22182 / KY 12970</strain>
    </source>
</reference>
<dbReference type="STRING" id="764103.G7DZ33"/>
<dbReference type="GO" id="GO:0005634">
    <property type="term" value="C:nucleus"/>
    <property type="evidence" value="ECO:0007669"/>
    <property type="project" value="TreeGrafter"/>
</dbReference>
<evidence type="ECO:0000259" key="5">
    <source>
        <dbReference type="Pfam" id="PF23748"/>
    </source>
</evidence>
<protein>
    <recommendedName>
        <fullName evidence="5">LRRK2 beta-propeller domain-containing protein</fullName>
    </recommendedName>
</protein>
<dbReference type="EMBL" id="BABT02000067">
    <property type="protein sequence ID" value="GAA95843.1"/>
    <property type="molecule type" value="Genomic_DNA"/>
</dbReference>
<dbReference type="InterPro" id="IPR015943">
    <property type="entry name" value="WD40/YVTN_repeat-like_dom_sf"/>
</dbReference>
<organism evidence="6 7">
    <name type="scientific">Mixia osmundae (strain CBS 9802 / IAM 14324 / JCM 22182 / KY 12970)</name>
    <dbReference type="NCBI Taxonomy" id="764103"/>
    <lineage>
        <taxon>Eukaryota</taxon>
        <taxon>Fungi</taxon>
        <taxon>Dikarya</taxon>
        <taxon>Basidiomycota</taxon>
        <taxon>Pucciniomycotina</taxon>
        <taxon>Mixiomycetes</taxon>
        <taxon>Mixiales</taxon>
        <taxon>Mixiaceae</taxon>
        <taxon>Mixia</taxon>
    </lineage>
</organism>
<dbReference type="HOGENOM" id="CLU_014033_1_1_1"/>
<dbReference type="InParanoid" id="G7DZ33"/>
<dbReference type="Proteomes" id="UP000009131">
    <property type="component" value="Unassembled WGS sequence"/>
</dbReference>
<feature type="region of interest" description="Disordered" evidence="4">
    <location>
        <begin position="1"/>
        <end position="62"/>
    </location>
</feature>
<evidence type="ECO:0000256" key="2">
    <source>
        <dbReference type="ARBA" id="ARBA00022737"/>
    </source>
</evidence>
<feature type="domain" description="LRRK2 beta-propeller" evidence="5">
    <location>
        <begin position="375"/>
        <end position="448"/>
    </location>
</feature>
<dbReference type="PRINTS" id="PR00320">
    <property type="entry name" value="GPROTEINBRPT"/>
</dbReference>
<keyword evidence="7" id="KW-1185">Reference proteome</keyword>
<feature type="repeat" description="WD" evidence="3">
    <location>
        <begin position="82"/>
        <end position="114"/>
    </location>
</feature>
<evidence type="ECO:0000313" key="6">
    <source>
        <dbReference type="EMBL" id="GAA95843.1"/>
    </source>
</evidence>
<evidence type="ECO:0000256" key="4">
    <source>
        <dbReference type="SAM" id="MobiDB-lite"/>
    </source>
</evidence>
<dbReference type="eggNOG" id="KOG0772">
    <property type="taxonomic scope" value="Eukaryota"/>
</dbReference>
<proteinExistence type="predicted"/>